<gene>
    <name evidence="1" type="ORF">GRI99_15800</name>
</gene>
<evidence type="ECO:0000313" key="1">
    <source>
        <dbReference type="EMBL" id="MXO73092.1"/>
    </source>
</evidence>
<evidence type="ECO:0000313" key="2">
    <source>
        <dbReference type="Proteomes" id="UP000466966"/>
    </source>
</evidence>
<comment type="caution">
    <text evidence="1">The sequence shown here is derived from an EMBL/GenBank/DDBJ whole genome shotgun (WGS) entry which is preliminary data.</text>
</comment>
<dbReference type="OrthoDB" id="7391946at2"/>
<dbReference type="Proteomes" id="UP000466966">
    <property type="component" value="Unassembled WGS sequence"/>
</dbReference>
<reference evidence="1 2" key="1">
    <citation type="submission" date="2019-12" db="EMBL/GenBank/DDBJ databases">
        <title>Genomic-based taxomic classification of the family Erythrobacteraceae.</title>
        <authorList>
            <person name="Xu L."/>
        </authorList>
    </citation>
    <scope>NUCLEOTIDE SEQUENCE [LARGE SCALE GENOMIC DNA]</scope>
    <source>
        <strain evidence="1 2">M0322</strain>
    </source>
</reference>
<dbReference type="EMBL" id="WTYV01000007">
    <property type="protein sequence ID" value="MXO73092.1"/>
    <property type="molecule type" value="Genomic_DNA"/>
</dbReference>
<name>A0A844Z0Q2_9SPHN</name>
<keyword evidence="2" id="KW-1185">Reference proteome</keyword>
<accession>A0A844Z0Q2</accession>
<dbReference type="RefSeq" id="WP_160773022.1">
    <property type="nucleotide sequence ID" value="NZ_WTYV01000007.1"/>
</dbReference>
<dbReference type="AlphaFoldDB" id="A0A844Z0Q2"/>
<proteinExistence type="predicted"/>
<protein>
    <submittedName>
        <fullName evidence="1">Uncharacterized protein</fullName>
    </submittedName>
</protein>
<organism evidence="1 2">
    <name type="scientific">Alteraurantiacibacter buctensis</name>
    <dbReference type="NCBI Taxonomy" id="1503981"/>
    <lineage>
        <taxon>Bacteria</taxon>
        <taxon>Pseudomonadati</taxon>
        <taxon>Pseudomonadota</taxon>
        <taxon>Alphaproteobacteria</taxon>
        <taxon>Sphingomonadales</taxon>
        <taxon>Erythrobacteraceae</taxon>
        <taxon>Alteraurantiacibacter</taxon>
    </lineage>
</organism>
<sequence>MIFRKRRKPKTKEMAKAGGHPLLRILTTDLALRAGSYALRRAVDQGMVRGKAAAAVPDHKPSVGTRVLTAAASTIATRSVPGALLVGSGILVHTLYQRGKARRAEKLLNATGVGGTLPPT</sequence>